<name>A0AA91T1K3_CLALS</name>
<evidence type="ECO:0000313" key="1">
    <source>
        <dbReference type="EMBL" id="OVF08176.1"/>
    </source>
</evidence>
<dbReference type="GO" id="GO:0005773">
    <property type="term" value="C:vacuole"/>
    <property type="evidence" value="ECO:0007669"/>
    <property type="project" value="GOC"/>
</dbReference>
<dbReference type="EMBL" id="LYUB02000009">
    <property type="protein sequence ID" value="OVF08176.1"/>
    <property type="molecule type" value="Genomic_DNA"/>
</dbReference>
<proteinExistence type="predicted"/>
<dbReference type="AlphaFoldDB" id="A0AA91T1K3"/>
<dbReference type="InterPro" id="IPR052292">
    <property type="entry name" value="Glucose_repression_reg"/>
</dbReference>
<evidence type="ECO:0000313" key="2">
    <source>
        <dbReference type="Proteomes" id="UP000195602"/>
    </source>
</evidence>
<dbReference type="KEGG" id="clus:A9F13_09g01034"/>
<dbReference type="GO" id="GO:0042149">
    <property type="term" value="P:cellular response to glucose starvation"/>
    <property type="evidence" value="ECO:0007669"/>
    <property type="project" value="TreeGrafter"/>
</dbReference>
<dbReference type="PANTHER" id="PTHR28051">
    <property type="entry name" value="PROTEIN MTL1-RELATED"/>
    <property type="match status" value="1"/>
</dbReference>
<dbReference type="OMA" id="CWRRWYK"/>
<dbReference type="PANTHER" id="PTHR28051:SF1">
    <property type="entry name" value="PROTEIN MTL1-RELATED"/>
    <property type="match status" value="1"/>
</dbReference>
<gene>
    <name evidence="1" type="ORF">A9F13_09g01034</name>
</gene>
<dbReference type="GO" id="GO:0007039">
    <property type="term" value="P:protein catabolic process in the vacuole"/>
    <property type="evidence" value="ECO:0007669"/>
    <property type="project" value="TreeGrafter"/>
</dbReference>
<accession>A0AA91T1K3</accession>
<reference evidence="1 2" key="1">
    <citation type="submission" date="2017-04" db="EMBL/GenBank/DDBJ databases">
        <title>Draft genome of the yeast Clavispora lusitaniae type strain CBS 6936.</title>
        <authorList>
            <person name="Durrens P."/>
            <person name="Klopp C."/>
            <person name="Biteau N."/>
            <person name="Fitton-Ouhabi V."/>
            <person name="Dementhon K."/>
            <person name="Accoceberry I."/>
            <person name="Sherman D.J."/>
            <person name="Noel T."/>
        </authorList>
    </citation>
    <scope>NUCLEOTIDE SEQUENCE [LARGE SCALE GENOMIC DNA]</scope>
    <source>
        <strain evidence="1 2">CBS 6936</strain>
    </source>
</reference>
<organism evidence="1 2">
    <name type="scientific">Clavispora lusitaniae</name>
    <name type="common">Candida lusitaniae</name>
    <dbReference type="NCBI Taxonomy" id="36911"/>
    <lineage>
        <taxon>Eukaryota</taxon>
        <taxon>Fungi</taxon>
        <taxon>Dikarya</taxon>
        <taxon>Ascomycota</taxon>
        <taxon>Saccharomycotina</taxon>
        <taxon>Pichiomycetes</taxon>
        <taxon>Metschnikowiaceae</taxon>
        <taxon>Clavispora</taxon>
    </lineage>
</organism>
<evidence type="ECO:0008006" key="3">
    <source>
        <dbReference type="Google" id="ProtNLM"/>
    </source>
</evidence>
<sequence length="215" mass="24813">MDDLYIRPKYNFSENIDYMDKSDISVYHLYLCWKQNNSLSIKSGSDDISSRIPSTVSRRLENICWRRVQKELNNLGEISPSQINWNKDMDITWLYGPKFTNEDPFDTRLTSDTLSKFNSQNASGLENDDLSSVGSVSSLSFYESSSLASSEEDCSDFDHLRLKPVLKVSNDYSKLTNDKKARKTRKSVQFSSIVNSREYLNELSFDYNFLDTSCD</sequence>
<dbReference type="Proteomes" id="UP000195602">
    <property type="component" value="Unassembled WGS sequence"/>
</dbReference>
<protein>
    <recommendedName>
        <fullName evidence="3">Resistance to glucose repression protein</fullName>
    </recommendedName>
</protein>
<comment type="caution">
    <text evidence="1">The sequence shown here is derived from an EMBL/GenBank/DDBJ whole genome shotgun (WGS) entry which is preliminary data.</text>
</comment>